<evidence type="ECO:0000256" key="9">
    <source>
        <dbReference type="ARBA" id="ARBA00023125"/>
    </source>
</evidence>
<dbReference type="GO" id="GO:0003677">
    <property type="term" value="F:DNA binding"/>
    <property type="evidence" value="ECO:0007669"/>
    <property type="project" value="UniProtKB-KW"/>
</dbReference>
<dbReference type="GO" id="GO:0000155">
    <property type="term" value="F:phosphorelay sensor kinase activity"/>
    <property type="evidence" value="ECO:0007669"/>
    <property type="project" value="InterPro"/>
</dbReference>
<dbReference type="PROSITE" id="PS50110">
    <property type="entry name" value="RESPONSE_REGULATORY"/>
    <property type="match status" value="1"/>
</dbReference>
<keyword evidence="5" id="KW-0808">Transferase</keyword>
<dbReference type="GO" id="GO:0005886">
    <property type="term" value="C:plasma membrane"/>
    <property type="evidence" value="ECO:0007669"/>
    <property type="project" value="TreeGrafter"/>
</dbReference>
<dbReference type="Gene3D" id="3.40.50.2300">
    <property type="match status" value="1"/>
</dbReference>
<dbReference type="Proteomes" id="UP001050975">
    <property type="component" value="Unassembled WGS sequence"/>
</dbReference>
<dbReference type="SUPFAM" id="SSF52172">
    <property type="entry name" value="CheY-like"/>
    <property type="match status" value="1"/>
</dbReference>
<dbReference type="PROSITE" id="PS50109">
    <property type="entry name" value="HIS_KIN"/>
    <property type="match status" value="1"/>
</dbReference>
<evidence type="ECO:0000259" key="18">
    <source>
        <dbReference type="PROSITE" id="PS50125"/>
    </source>
</evidence>
<evidence type="ECO:0000256" key="13">
    <source>
        <dbReference type="PROSITE-ProRule" id="PRU00339"/>
    </source>
</evidence>
<dbReference type="PROSITE" id="PS50005">
    <property type="entry name" value="TPR"/>
    <property type="match status" value="1"/>
</dbReference>
<feature type="transmembrane region" description="Helical" evidence="15">
    <location>
        <begin position="351"/>
        <end position="375"/>
    </location>
</feature>
<evidence type="ECO:0000256" key="8">
    <source>
        <dbReference type="ARBA" id="ARBA00023015"/>
    </source>
</evidence>
<evidence type="ECO:0000256" key="14">
    <source>
        <dbReference type="SAM" id="Coils"/>
    </source>
</evidence>
<dbReference type="InterPro" id="IPR001789">
    <property type="entry name" value="Sig_transdc_resp-reg_receiver"/>
</dbReference>
<dbReference type="Pfam" id="PF02518">
    <property type="entry name" value="HATPase_c"/>
    <property type="match status" value="1"/>
</dbReference>
<dbReference type="SMART" id="SM00388">
    <property type="entry name" value="HisKA"/>
    <property type="match status" value="1"/>
</dbReference>
<dbReference type="InterPro" id="IPR005467">
    <property type="entry name" value="His_kinase_dom"/>
</dbReference>
<keyword evidence="4 12" id="KW-0597">Phosphoprotein</keyword>
<evidence type="ECO:0000259" key="17">
    <source>
        <dbReference type="PROSITE" id="PS50110"/>
    </source>
</evidence>
<evidence type="ECO:0000313" key="19">
    <source>
        <dbReference type="EMBL" id="GET39733.1"/>
    </source>
</evidence>
<evidence type="ECO:0000256" key="3">
    <source>
        <dbReference type="ARBA" id="ARBA00012438"/>
    </source>
</evidence>
<dbReference type="PANTHER" id="PTHR43047:SF72">
    <property type="entry name" value="OSMOSENSING HISTIDINE PROTEIN KINASE SLN1"/>
    <property type="match status" value="1"/>
</dbReference>
<dbReference type="Pfam" id="PF05226">
    <property type="entry name" value="CHASE2"/>
    <property type="match status" value="1"/>
</dbReference>
<feature type="domain" description="Histidine kinase" evidence="16">
    <location>
        <begin position="434"/>
        <end position="669"/>
    </location>
</feature>
<evidence type="ECO:0000313" key="20">
    <source>
        <dbReference type="Proteomes" id="UP001050975"/>
    </source>
</evidence>
<gene>
    <name evidence="19" type="ORF">MiSe_45050</name>
</gene>
<dbReference type="SMART" id="SM00448">
    <property type="entry name" value="REC"/>
    <property type="match status" value="1"/>
</dbReference>
<keyword evidence="20" id="KW-1185">Reference proteome</keyword>
<feature type="repeat" description="TPR" evidence="13">
    <location>
        <begin position="1060"/>
        <end position="1093"/>
    </location>
</feature>
<feature type="transmembrane region" description="Helical" evidence="15">
    <location>
        <begin position="324"/>
        <end position="344"/>
    </location>
</feature>
<keyword evidence="9" id="KW-0238">DNA-binding</keyword>
<dbReference type="Gene3D" id="3.30.565.10">
    <property type="entry name" value="Histidine kinase-like ATPase, C-terminal domain"/>
    <property type="match status" value="1"/>
</dbReference>
<dbReference type="PRINTS" id="PR00344">
    <property type="entry name" value="BCTRLSENSOR"/>
</dbReference>
<keyword evidence="15" id="KW-0472">Membrane</keyword>
<keyword evidence="10" id="KW-0804">Transcription</keyword>
<feature type="transmembrane region" description="Helical" evidence="15">
    <location>
        <begin position="12"/>
        <end position="38"/>
    </location>
</feature>
<evidence type="ECO:0000256" key="11">
    <source>
        <dbReference type="ARBA" id="ARBA00074306"/>
    </source>
</evidence>
<organism evidence="19 20">
    <name type="scientific">Microseira wollei NIES-4236</name>
    <dbReference type="NCBI Taxonomy" id="2530354"/>
    <lineage>
        <taxon>Bacteria</taxon>
        <taxon>Bacillati</taxon>
        <taxon>Cyanobacteriota</taxon>
        <taxon>Cyanophyceae</taxon>
        <taxon>Oscillatoriophycideae</taxon>
        <taxon>Aerosakkonematales</taxon>
        <taxon>Aerosakkonemataceae</taxon>
        <taxon>Microseira</taxon>
    </lineage>
</organism>
<keyword evidence="15" id="KW-1133">Transmembrane helix</keyword>
<feature type="modified residue" description="4-aspartylphosphate" evidence="12">
    <location>
        <position position="764"/>
    </location>
</feature>
<dbReference type="Gene3D" id="1.10.287.130">
    <property type="match status" value="1"/>
</dbReference>
<evidence type="ECO:0000259" key="16">
    <source>
        <dbReference type="PROSITE" id="PS50109"/>
    </source>
</evidence>
<evidence type="ECO:0000256" key="15">
    <source>
        <dbReference type="SAM" id="Phobius"/>
    </source>
</evidence>
<dbReference type="Pfam" id="PF00512">
    <property type="entry name" value="HisKA"/>
    <property type="match status" value="1"/>
</dbReference>
<protein>
    <recommendedName>
        <fullName evidence="11">Circadian input-output histidine kinase CikA</fullName>
        <ecNumber evidence="3">2.7.13.3</ecNumber>
    </recommendedName>
</protein>
<dbReference type="InterPro" id="IPR011006">
    <property type="entry name" value="CheY-like_superfamily"/>
</dbReference>
<evidence type="ECO:0000256" key="10">
    <source>
        <dbReference type="ARBA" id="ARBA00023163"/>
    </source>
</evidence>
<dbReference type="AlphaFoldDB" id="A0AAV3XE52"/>
<dbReference type="InterPro" id="IPR036890">
    <property type="entry name" value="HATPase_C_sf"/>
</dbReference>
<dbReference type="EC" id="2.7.13.3" evidence="3"/>
<dbReference type="SUPFAM" id="SSF55073">
    <property type="entry name" value="Nucleotide cyclase"/>
    <property type="match status" value="1"/>
</dbReference>
<dbReference type="GO" id="GO:0009927">
    <property type="term" value="F:histidine phosphotransfer kinase activity"/>
    <property type="evidence" value="ECO:0007669"/>
    <property type="project" value="TreeGrafter"/>
</dbReference>
<dbReference type="CDD" id="cd00082">
    <property type="entry name" value="HisKA"/>
    <property type="match status" value="1"/>
</dbReference>
<keyword evidence="7" id="KW-0902">Two-component regulatory system</keyword>
<evidence type="ECO:0000256" key="6">
    <source>
        <dbReference type="ARBA" id="ARBA00022777"/>
    </source>
</evidence>
<feature type="coiled-coil region" evidence="14">
    <location>
        <begin position="404"/>
        <end position="434"/>
    </location>
</feature>
<dbReference type="InterPro" id="IPR003661">
    <property type="entry name" value="HisK_dim/P_dom"/>
</dbReference>
<name>A0AAV3XE52_9CYAN</name>
<dbReference type="PROSITE" id="PS50125">
    <property type="entry name" value="GUANYLATE_CYCLASE_2"/>
    <property type="match status" value="1"/>
</dbReference>
<keyword evidence="6" id="KW-0418">Kinase</keyword>
<dbReference type="CDD" id="cd16922">
    <property type="entry name" value="HATPase_EvgS-ArcB-TorS-like"/>
    <property type="match status" value="1"/>
</dbReference>
<dbReference type="InterPro" id="IPR003594">
    <property type="entry name" value="HATPase_dom"/>
</dbReference>
<keyword evidence="8" id="KW-0805">Transcription regulation</keyword>
<keyword evidence="15" id="KW-0812">Transmembrane</keyword>
<dbReference type="InterPro" id="IPR004358">
    <property type="entry name" value="Sig_transdc_His_kin-like_C"/>
</dbReference>
<dbReference type="RefSeq" id="WP_226585238.1">
    <property type="nucleotide sequence ID" value="NZ_BLAY01000072.1"/>
</dbReference>
<evidence type="ECO:0000256" key="7">
    <source>
        <dbReference type="ARBA" id="ARBA00023012"/>
    </source>
</evidence>
<dbReference type="SMART" id="SM00387">
    <property type="entry name" value="HATPase_c"/>
    <property type="match status" value="1"/>
</dbReference>
<keyword evidence="13" id="KW-0802">TPR repeat</keyword>
<evidence type="ECO:0000256" key="5">
    <source>
        <dbReference type="ARBA" id="ARBA00022679"/>
    </source>
</evidence>
<dbReference type="InterPro" id="IPR036097">
    <property type="entry name" value="HisK_dim/P_sf"/>
</dbReference>
<evidence type="ECO:0000256" key="2">
    <source>
        <dbReference type="ARBA" id="ARBA00006402"/>
    </source>
</evidence>
<dbReference type="InterPro" id="IPR029787">
    <property type="entry name" value="Nucleotide_cyclase"/>
</dbReference>
<comment type="catalytic activity">
    <reaction evidence="1">
        <text>ATP + protein L-histidine = ADP + protein N-phospho-L-histidine.</text>
        <dbReference type="EC" id="2.7.13.3"/>
    </reaction>
</comment>
<evidence type="ECO:0000256" key="4">
    <source>
        <dbReference type="ARBA" id="ARBA00022553"/>
    </source>
</evidence>
<dbReference type="CDD" id="cd07302">
    <property type="entry name" value="CHD"/>
    <property type="match status" value="1"/>
</dbReference>
<dbReference type="GO" id="GO:0004016">
    <property type="term" value="F:adenylate cyclase activity"/>
    <property type="evidence" value="ECO:0007669"/>
    <property type="project" value="UniProtKB-ARBA"/>
</dbReference>
<comment type="caution">
    <text evidence="19">The sequence shown here is derived from an EMBL/GenBank/DDBJ whole genome shotgun (WGS) entry which is preliminary data.</text>
</comment>
<keyword evidence="14" id="KW-0175">Coiled coil</keyword>
<dbReference type="SMART" id="SM00044">
    <property type="entry name" value="CYCc"/>
    <property type="match status" value="1"/>
</dbReference>
<dbReference type="GO" id="GO:0009190">
    <property type="term" value="P:cyclic nucleotide biosynthetic process"/>
    <property type="evidence" value="ECO:0007669"/>
    <property type="project" value="InterPro"/>
</dbReference>
<dbReference type="FunFam" id="3.40.50.2300:FF:000001">
    <property type="entry name" value="DNA-binding response regulator PhoB"/>
    <property type="match status" value="1"/>
</dbReference>
<feature type="domain" description="Response regulatory" evidence="17">
    <location>
        <begin position="714"/>
        <end position="831"/>
    </location>
</feature>
<accession>A0AAV3XE52</accession>
<feature type="domain" description="Guanylate cyclase" evidence="18">
    <location>
        <begin position="871"/>
        <end position="997"/>
    </location>
</feature>
<dbReference type="SMART" id="SM01080">
    <property type="entry name" value="CHASE2"/>
    <property type="match status" value="1"/>
</dbReference>
<dbReference type="Pfam" id="PF00072">
    <property type="entry name" value="Response_reg"/>
    <property type="match status" value="1"/>
</dbReference>
<proteinExistence type="inferred from homology"/>
<evidence type="ECO:0000256" key="12">
    <source>
        <dbReference type="PROSITE-ProRule" id="PRU00169"/>
    </source>
</evidence>
<dbReference type="SUPFAM" id="SSF55874">
    <property type="entry name" value="ATPase domain of HSP90 chaperone/DNA topoisomerase II/histidine kinase"/>
    <property type="match status" value="1"/>
</dbReference>
<dbReference type="PANTHER" id="PTHR43047">
    <property type="entry name" value="TWO-COMPONENT HISTIDINE PROTEIN KINASE"/>
    <property type="match status" value="1"/>
</dbReference>
<dbReference type="CDD" id="cd17574">
    <property type="entry name" value="REC_OmpR"/>
    <property type="match status" value="1"/>
</dbReference>
<dbReference type="InterPro" id="IPR007890">
    <property type="entry name" value="CHASE2"/>
</dbReference>
<dbReference type="SUPFAM" id="SSF47384">
    <property type="entry name" value="Homodimeric domain of signal transducing histidine kinase"/>
    <property type="match status" value="1"/>
</dbReference>
<dbReference type="FunFam" id="3.30.565.10:FF:000010">
    <property type="entry name" value="Sensor histidine kinase RcsC"/>
    <property type="match status" value="1"/>
</dbReference>
<reference evidence="19" key="1">
    <citation type="submission" date="2019-10" db="EMBL/GenBank/DDBJ databases">
        <title>Draft genome sequece of Microseira wollei NIES-4236.</title>
        <authorList>
            <person name="Yamaguchi H."/>
            <person name="Suzuki S."/>
            <person name="Kawachi M."/>
        </authorList>
    </citation>
    <scope>NUCLEOTIDE SEQUENCE</scope>
    <source>
        <strain evidence="19">NIES-4236</strain>
    </source>
</reference>
<evidence type="ECO:0000256" key="1">
    <source>
        <dbReference type="ARBA" id="ARBA00000085"/>
    </source>
</evidence>
<dbReference type="Pfam" id="PF00211">
    <property type="entry name" value="Guanylate_cyc"/>
    <property type="match status" value="1"/>
</dbReference>
<dbReference type="EMBL" id="BLAY01000072">
    <property type="protein sequence ID" value="GET39733.1"/>
    <property type="molecule type" value="Genomic_DNA"/>
</dbReference>
<dbReference type="InterPro" id="IPR001054">
    <property type="entry name" value="A/G_cyclase"/>
</dbReference>
<dbReference type="Gene3D" id="3.30.70.1230">
    <property type="entry name" value="Nucleotide cyclase"/>
    <property type="match status" value="1"/>
</dbReference>
<sequence>MRQKLQTTIKQWRAALIVAPTVAGLVIAGSMAGIFNLLEWSLRDQFFRLRPNEPIESRIVIVTIDEPDIKYVKTWPMSDQVMARLISNIKAQQPRAIGIDLYRDLPVEPGHEELVEVFNTTPNLIGIEKVGKVAIAPPPGLAKLGQVGANDIVLDADGKLRRGLVILAKSDDTMVEGFGVKLARMYLEKEGIKLRVIAQKNNIYGLGKAAFVPLTGNEGEYKKSDTGGYQILINYRGGLNSFAHISMMDVLENRIPREMMRDRIVMLGAKAPSLNDNHQTPYSSTLNASKQLTPGVVIHANLTSQVLSAALEGRPMLQASIKPLNWLLILFWSGTSAAFGSLYVRRRFLSVGGIFLAGGIIVTSGYIAFLSGWLIPVFTPLVAVAGSAVISIGATLWNNLKLSYQQLEEYAQTLEIKNQELQQLDKLKDEFLANTSHELRTPLNGIIGIAESMLEGATGTLTELQERNLWMVAQSGHRLSNLVNDILDFSKLRHKNLELQLKPVNIRKIVELVLTLSQGLVERKDLELVNAISPELPPAYVDEDRLQQILLNLIGNAIKFTESGTVKVSAEWVMGNGSLVMGNGSEFNQLPKQIAIAISDTGIGIPAAQKDRIFESFEQGDGSSARKYGGTGLGLSITKQLVELHNGKIWVESEVGVGSRFTFTLPTSDAPVEDIPTAPTVSTLRRPVSEANLSSANLPETAPANNSAAEGDFHILVVDDEPINLQVLQNYLKANNYKITQALNGEEALAALEDDQPVDLMLLDVMMPNMSGYEVCAKVRQKYPAQQLPIVMLTAKNQVADLVTGFQFGANDYITKPFAKDELLTRVKTHLKLSKITNAYGRFVPHEYLDFLSRESIIDVKLGDQVSKEMGIMFSDIRSFTTLSETMTPQEIFNFVNAYLRRVSPEIEKHHGLVVKYIGDGMMAVFPNGADDAVAAGIAKIAKVGEYNQHRQAEGHKPIQIGIGIHLGYIMVGIIGVNNRMQSDALSDTINLTARLEGLTKFYGVSLLISGQVLQKLSHPERYKVRFIDQAIVKGKNEPIEIYEVLDAEVEEVRKLKLQTQLDFDRGLEYYRLGKLEQAQEYFDRVLAINYQDKTAALYLERIEQLFEQGVPDNWDGIWRFTQK</sequence>
<comment type="similarity">
    <text evidence="2">In the N-terminal section; belongs to the phytochrome family.</text>
</comment>
<dbReference type="InterPro" id="IPR019734">
    <property type="entry name" value="TPR_rpt"/>
</dbReference>